<reference evidence="2" key="1">
    <citation type="submission" date="2021-06" db="EMBL/GenBank/DDBJ databases">
        <authorList>
            <person name="Kallberg Y."/>
            <person name="Tangrot J."/>
            <person name="Rosling A."/>
        </authorList>
    </citation>
    <scope>NUCLEOTIDE SEQUENCE</scope>
    <source>
        <strain evidence="2">CL551</strain>
    </source>
</reference>
<dbReference type="Proteomes" id="UP000789342">
    <property type="component" value="Unassembled WGS sequence"/>
</dbReference>
<comment type="caution">
    <text evidence="2">The sequence shown here is derived from an EMBL/GenBank/DDBJ whole genome shotgun (WGS) entry which is preliminary data.</text>
</comment>
<keyword evidence="3" id="KW-1185">Reference proteome</keyword>
<feature type="non-terminal residue" evidence="2">
    <location>
        <position position="239"/>
    </location>
</feature>
<dbReference type="AlphaFoldDB" id="A0A9N9NI51"/>
<protein>
    <submittedName>
        <fullName evidence="2">9291_t:CDS:1</fullName>
    </submittedName>
</protein>
<feature type="compositionally biased region" description="Low complexity" evidence="1">
    <location>
        <begin position="146"/>
        <end position="156"/>
    </location>
</feature>
<evidence type="ECO:0000313" key="2">
    <source>
        <dbReference type="EMBL" id="CAG8740036.1"/>
    </source>
</evidence>
<evidence type="ECO:0000313" key="3">
    <source>
        <dbReference type="Proteomes" id="UP000789342"/>
    </source>
</evidence>
<accession>A0A9N9NI51</accession>
<gene>
    <name evidence="2" type="ORF">AMORRO_LOCUS14648</name>
</gene>
<dbReference type="EMBL" id="CAJVPV010030079">
    <property type="protein sequence ID" value="CAG8740036.1"/>
    <property type="molecule type" value="Genomic_DNA"/>
</dbReference>
<name>A0A9N9NI51_9GLOM</name>
<organism evidence="2 3">
    <name type="scientific">Acaulospora morrowiae</name>
    <dbReference type="NCBI Taxonomy" id="94023"/>
    <lineage>
        <taxon>Eukaryota</taxon>
        <taxon>Fungi</taxon>
        <taxon>Fungi incertae sedis</taxon>
        <taxon>Mucoromycota</taxon>
        <taxon>Glomeromycotina</taxon>
        <taxon>Glomeromycetes</taxon>
        <taxon>Diversisporales</taxon>
        <taxon>Acaulosporaceae</taxon>
        <taxon>Acaulospora</taxon>
    </lineage>
</organism>
<feature type="non-terminal residue" evidence="2">
    <location>
        <position position="1"/>
    </location>
</feature>
<evidence type="ECO:0000256" key="1">
    <source>
        <dbReference type="SAM" id="MobiDB-lite"/>
    </source>
</evidence>
<feature type="region of interest" description="Disordered" evidence="1">
    <location>
        <begin position="131"/>
        <end position="182"/>
    </location>
</feature>
<feature type="compositionally biased region" description="Polar residues" evidence="1">
    <location>
        <begin position="164"/>
        <end position="182"/>
    </location>
</feature>
<proteinExistence type="predicted"/>
<sequence>TQENFTYSSRRMLNVTISSIVEFFLKRNPSLFPSKYIAKHSSRTMNIAERVKERRTQSNTDSLVFTDNKKSKGNLTSRFLRCRNETDDSDSEENFEESLRRFPPVIDDIESGSDEIPAVYVLVPSRPRTNYVRSKSLSPKRPRTYSVQSQSSSPKLSRAKSVRSLPSSSNLQGKLLSTSNSLDEPGVYERYFEENANPSSTSGNTLSDPNMLNKVEYFDVMSNIPVKHKREIESLHQRH</sequence>